<accession>A0A7J3I8X6</accession>
<feature type="transmembrane region" description="Helical" evidence="5">
    <location>
        <begin position="77"/>
        <end position="97"/>
    </location>
</feature>
<keyword evidence="2 5" id="KW-0812">Transmembrane</keyword>
<dbReference type="PANTHER" id="PTHR42729">
    <property type="entry name" value="OLIGO/DIPEPTIDE TRANSPORT, PERMEASE PROTEIN (DPPC-2)"/>
    <property type="match status" value="1"/>
</dbReference>
<dbReference type="AlphaFoldDB" id="A0A7J3I8X6"/>
<evidence type="ECO:0000256" key="2">
    <source>
        <dbReference type="ARBA" id="ARBA00022692"/>
    </source>
</evidence>
<feature type="transmembrane region" description="Helical" evidence="5">
    <location>
        <begin position="139"/>
        <end position="158"/>
    </location>
</feature>
<keyword evidence="3 5" id="KW-1133">Transmembrane helix</keyword>
<evidence type="ECO:0000256" key="5">
    <source>
        <dbReference type="RuleBase" id="RU363032"/>
    </source>
</evidence>
<sequence>MVGVNSMARYLDLKISLAIIVALIIFSIVIPQITPYDPRSWNVVPRDRPPSLRYPFGTTSTGQDVLVLSAWALRNSLILGSIAAALLVSIAFTIGSIAGGTRNTVIRGLLTYLIDSFCVIPFLPILIMIGSLWRETLGIIGTALVIALLGWGGQARNVRSVIMGLRERTFTYTAIFSGYGTLKLIYRSYLPYIVRWLSIAFLFGIIFCIGLETTLSVFGITSLENPTIGTMIFWTREYQAYLRGLWWWYTFPLVLFIAFLVAMYIVVRRLITIFIEGIR</sequence>
<keyword evidence="5" id="KW-0813">Transport</keyword>
<proteinExistence type="inferred from homology"/>
<feature type="transmembrane region" description="Helical" evidence="5">
    <location>
        <begin position="15"/>
        <end position="34"/>
    </location>
</feature>
<protein>
    <submittedName>
        <fullName evidence="7">ABC transporter permease</fullName>
    </submittedName>
</protein>
<dbReference type="InterPro" id="IPR000515">
    <property type="entry name" value="MetI-like"/>
</dbReference>
<feature type="transmembrane region" description="Helical" evidence="5">
    <location>
        <begin position="109"/>
        <end position="133"/>
    </location>
</feature>
<feature type="transmembrane region" description="Helical" evidence="5">
    <location>
        <begin position="246"/>
        <end position="267"/>
    </location>
</feature>
<evidence type="ECO:0000259" key="6">
    <source>
        <dbReference type="PROSITE" id="PS50928"/>
    </source>
</evidence>
<keyword evidence="4 5" id="KW-0472">Membrane</keyword>
<gene>
    <name evidence="7" type="ORF">ENT87_05765</name>
</gene>
<feature type="transmembrane region" description="Helical" evidence="5">
    <location>
        <begin position="192"/>
        <end position="210"/>
    </location>
</feature>
<comment type="caution">
    <text evidence="7">The sequence shown here is derived from an EMBL/GenBank/DDBJ whole genome shotgun (WGS) entry which is preliminary data.</text>
</comment>
<dbReference type="Gene3D" id="1.10.3720.10">
    <property type="entry name" value="MetI-like"/>
    <property type="match status" value="1"/>
</dbReference>
<dbReference type="InterPro" id="IPR035906">
    <property type="entry name" value="MetI-like_sf"/>
</dbReference>
<dbReference type="SUPFAM" id="SSF161098">
    <property type="entry name" value="MetI-like"/>
    <property type="match status" value="1"/>
</dbReference>
<evidence type="ECO:0000256" key="4">
    <source>
        <dbReference type="ARBA" id="ARBA00023136"/>
    </source>
</evidence>
<evidence type="ECO:0000256" key="3">
    <source>
        <dbReference type="ARBA" id="ARBA00022989"/>
    </source>
</evidence>
<dbReference type="EMBL" id="DTAI01000166">
    <property type="protein sequence ID" value="HGN37035.1"/>
    <property type="molecule type" value="Genomic_DNA"/>
</dbReference>
<name>A0A7J3I8X6_9CREN</name>
<evidence type="ECO:0000313" key="7">
    <source>
        <dbReference type="EMBL" id="HGN37035.1"/>
    </source>
</evidence>
<feature type="domain" description="ABC transmembrane type-1" evidence="6">
    <location>
        <begin position="73"/>
        <end position="272"/>
    </location>
</feature>
<organism evidence="7">
    <name type="scientific">Ignisphaera aggregans</name>
    <dbReference type="NCBI Taxonomy" id="334771"/>
    <lineage>
        <taxon>Archaea</taxon>
        <taxon>Thermoproteota</taxon>
        <taxon>Thermoprotei</taxon>
        <taxon>Desulfurococcales</taxon>
        <taxon>Desulfurococcaceae</taxon>
        <taxon>Ignisphaera</taxon>
    </lineage>
</organism>
<reference evidence="7" key="1">
    <citation type="journal article" date="2020" name="mSystems">
        <title>Genome- and Community-Level Interaction Insights into Carbon Utilization and Element Cycling Functions of Hydrothermarchaeota in Hydrothermal Sediment.</title>
        <authorList>
            <person name="Zhou Z."/>
            <person name="Liu Y."/>
            <person name="Xu W."/>
            <person name="Pan J."/>
            <person name="Luo Z.H."/>
            <person name="Li M."/>
        </authorList>
    </citation>
    <scope>NUCLEOTIDE SEQUENCE [LARGE SCALE GENOMIC DNA]</scope>
    <source>
        <strain evidence="7">SpSt-618</strain>
    </source>
</reference>
<dbReference type="Pfam" id="PF00528">
    <property type="entry name" value="BPD_transp_1"/>
    <property type="match status" value="1"/>
</dbReference>
<comment type="similarity">
    <text evidence="5">Belongs to the binding-protein-dependent transport system permease family.</text>
</comment>
<comment type="subcellular location">
    <subcellularLocation>
        <location evidence="5">Cell membrane</location>
        <topology evidence="5">Multi-pass membrane protein</topology>
    </subcellularLocation>
    <subcellularLocation>
        <location evidence="1">Membrane</location>
        <topology evidence="1">Multi-pass membrane protein</topology>
    </subcellularLocation>
</comment>
<dbReference type="PROSITE" id="PS50928">
    <property type="entry name" value="ABC_TM1"/>
    <property type="match status" value="1"/>
</dbReference>
<dbReference type="GO" id="GO:0005886">
    <property type="term" value="C:plasma membrane"/>
    <property type="evidence" value="ECO:0007669"/>
    <property type="project" value="UniProtKB-SubCell"/>
</dbReference>
<evidence type="ECO:0000256" key="1">
    <source>
        <dbReference type="ARBA" id="ARBA00004141"/>
    </source>
</evidence>
<dbReference type="PANTHER" id="PTHR42729:SF1">
    <property type="entry name" value="OLIGO_DIPEPTIDE TRANSPORT, PERMEASE PROTEIN (DPPC-2)"/>
    <property type="match status" value="1"/>
</dbReference>
<dbReference type="GO" id="GO:0055085">
    <property type="term" value="P:transmembrane transport"/>
    <property type="evidence" value="ECO:0007669"/>
    <property type="project" value="InterPro"/>
</dbReference>